<gene>
    <name evidence="8" type="ORF">UY44_C0004G0002</name>
</gene>
<dbReference type="SUPFAM" id="SSF48295">
    <property type="entry name" value="TrpR-like"/>
    <property type="match status" value="1"/>
</dbReference>
<evidence type="ECO:0000256" key="6">
    <source>
        <dbReference type="ARBA" id="ARBA00023125"/>
    </source>
</evidence>
<keyword evidence="5" id="KW-0805">Transcription regulation</keyword>
<dbReference type="InterPro" id="IPR038116">
    <property type="entry name" value="TrpR-like_sf"/>
</dbReference>
<comment type="similarity">
    <text evidence="2">Belongs to the TrpR family.</text>
</comment>
<evidence type="ECO:0000256" key="3">
    <source>
        <dbReference type="ARBA" id="ARBA00022490"/>
    </source>
</evidence>
<evidence type="ECO:0000256" key="5">
    <source>
        <dbReference type="ARBA" id="ARBA00023015"/>
    </source>
</evidence>
<dbReference type="InterPro" id="IPR010921">
    <property type="entry name" value="Trp_repressor/repl_initiator"/>
</dbReference>
<dbReference type="GO" id="GO:0003700">
    <property type="term" value="F:DNA-binding transcription factor activity"/>
    <property type="evidence" value="ECO:0007669"/>
    <property type="project" value="InterPro"/>
</dbReference>
<sequence length="69" mass="7976">MGEFMEDILTPSEFEEIVTRWQIVKQLSKGIPQRGIAKKLVVSIAKITRGSRELRDKNGGFWKVLKMKK</sequence>
<dbReference type="Pfam" id="PF01371">
    <property type="entry name" value="Trp_repressor"/>
    <property type="match status" value="1"/>
</dbReference>
<accession>A0A0G1Y316</accession>
<comment type="subcellular location">
    <subcellularLocation>
        <location evidence="1">Cytoplasm</location>
    </subcellularLocation>
</comment>
<keyword evidence="6" id="KW-0238">DNA-binding</keyword>
<evidence type="ECO:0000256" key="1">
    <source>
        <dbReference type="ARBA" id="ARBA00004496"/>
    </source>
</evidence>
<dbReference type="PANTHER" id="PTHR38025:SF1">
    <property type="entry name" value="TRP OPERON REPRESSOR"/>
    <property type="match status" value="1"/>
</dbReference>
<keyword evidence="3" id="KW-0963">Cytoplasm</keyword>
<dbReference type="GO" id="GO:0043565">
    <property type="term" value="F:sequence-specific DNA binding"/>
    <property type="evidence" value="ECO:0007669"/>
    <property type="project" value="InterPro"/>
</dbReference>
<evidence type="ECO:0000256" key="7">
    <source>
        <dbReference type="ARBA" id="ARBA00023163"/>
    </source>
</evidence>
<evidence type="ECO:0000313" key="9">
    <source>
        <dbReference type="Proteomes" id="UP000033965"/>
    </source>
</evidence>
<evidence type="ECO:0000313" key="8">
    <source>
        <dbReference type="EMBL" id="KKW09287.1"/>
    </source>
</evidence>
<dbReference type="Gene3D" id="1.10.1270.10">
    <property type="entry name" value="TrpR-like"/>
    <property type="match status" value="1"/>
</dbReference>
<evidence type="ECO:0000256" key="2">
    <source>
        <dbReference type="ARBA" id="ARBA00007027"/>
    </source>
</evidence>
<dbReference type="InterPro" id="IPR000831">
    <property type="entry name" value="Trp_repress"/>
</dbReference>
<name>A0A0G1Y316_9BACT</name>
<keyword evidence="4" id="KW-0678">Repressor</keyword>
<dbReference type="InterPro" id="IPR013335">
    <property type="entry name" value="Trp_repress_bac"/>
</dbReference>
<dbReference type="EMBL" id="LCPZ01000004">
    <property type="protein sequence ID" value="KKW09287.1"/>
    <property type="molecule type" value="Genomic_DNA"/>
</dbReference>
<proteinExistence type="inferred from homology"/>
<keyword evidence="7" id="KW-0804">Transcription</keyword>
<protein>
    <recommendedName>
        <fullName evidence="10">Trp repressor</fullName>
    </recommendedName>
</protein>
<reference evidence="8 9" key="1">
    <citation type="journal article" date="2015" name="Nature">
        <title>rRNA introns, odd ribosomes, and small enigmatic genomes across a large radiation of phyla.</title>
        <authorList>
            <person name="Brown C.T."/>
            <person name="Hug L.A."/>
            <person name="Thomas B.C."/>
            <person name="Sharon I."/>
            <person name="Castelle C.J."/>
            <person name="Singh A."/>
            <person name="Wilkins M.J."/>
            <person name="Williams K.H."/>
            <person name="Banfield J.F."/>
        </authorList>
    </citation>
    <scope>NUCLEOTIDE SEQUENCE [LARGE SCALE GENOMIC DNA]</scope>
</reference>
<dbReference type="PANTHER" id="PTHR38025">
    <property type="entry name" value="TRP OPERON REPRESSOR"/>
    <property type="match status" value="1"/>
</dbReference>
<organism evidence="8 9">
    <name type="scientific">Candidatus Kaiserbacteria bacterium GW2011_GWA2_49_19</name>
    <dbReference type="NCBI Taxonomy" id="1618669"/>
    <lineage>
        <taxon>Bacteria</taxon>
        <taxon>Candidatus Kaiseribacteriota</taxon>
    </lineage>
</organism>
<comment type="caution">
    <text evidence="8">The sequence shown here is derived from an EMBL/GenBank/DDBJ whole genome shotgun (WGS) entry which is preliminary data.</text>
</comment>
<dbReference type="Proteomes" id="UP000033965">
    <property type="component" value="Unassembled WGS sequence"/>
</dbReference>
<dbReference type="AlphaFoldDB" id="A0A0G1Y316"/>
<evidence type="ECO:0008006" key="10">
    <source>
        <dbReference type="Google" id="ProtNLM"/>
    </source>
</evidence>
<evidence type="ECO:0000256" key="4">
    <source>
        <dbReference type="ARBA" id="ARBA00022491"/>
    </source>
</evidence>
<dbReference type="GO" id="GO:0005737">
    <property type="term" value="C:cytoplasm"/>
    <property type="evidence" value="ECO:0007669"/>
    <property type="project" value="UniProtKB-SubCell"/>
</dbReference>